<organism evidence="2 3">
    <name type="scientific">Rattus norvegicus</name>
    <name type="common">Rat</name>
    <dbReference type="NCBI Taxonomy" id="10116"/>
    <lineage>
        <taxon>Eukaryota</taxon>
        <taxon>Metazoa</taxon>
        <taxon>Chordata</taxon>
        <taxon>Craniata</taxon>
        <taxon>Vertebrata</taxon>
        <taxon>Euteleostomi</taxon>
        <taxon>Mammalia</taxon>
        <taxon>Eutheria</taxon>
        <taxon>Euarchontoglires</taxon>
        <taxon>Glires</taxon>
        <taxon>Rodentia</taxon>
        <taxon>Myomorpha</taxon>
        <taxon>Muroidea</taxon>
        <taxon>Muridae</taxon>
        <taxon>Murinae</taxon>
        <taxon>Rattus</taxon>
    </lineage>
</organism>
<accession>A6KQK3</accession>
<name>A6KQK3_RAT</name>
<proteinExistence type="predicted"/>
<dbReference type="EMBL" id="CH474090">
    <property type="protein sequence ID" value="EDL75754.1"/>
    <property type="molecule type" value="Genomic_DNA"/>
</dbReference>
<evidence type="ECO:0000256" key="1">
    <source>
        <dbReference type="SAM" id="MobiDB-lite"/>
    </source>
</evidence>
<gene>
    <name evidence="2" type="ORF">rCG_27468</name>
</gene>
<evidence type="ECO:0000313" key="3">
    <source>
        <dbReference type="Proteomes" id="UP000234681"/>
    </source>
</evidence>
<reference evidence="3" key="1">
    <citation type="submission" date="2005-09" db="EMBL/GenBank/DDBJ databases">
        <authorList>
            <person name="Mural R.J."/>
            <person name="Li P.W."/>
            <person name="Adams M.D."/>
            <person name="Amanatides P.G."/>
            <person name="Baden-Tillson H."/>
            <person name="Barnstead M."/>
            <person name="Chin S.H."/>
            <person name="Dew I."/>
            <person name="Evans C.A."/>
            <person name="Ferriera S."/>
            <person name="Flanigan M."/>
            <person name="Fosler C."/>
            <person name="Glodek A."/>
            <person name="Gu Z."/>
            <person name="Holt R.A."/>
            <person name="Jennings D."/>
            <person name="Kraft C.L."/>
            <person name="Lu F."/>
            <person name="Nguyen T."/>
            <person name="Nusskern D.R."/>
            <person name="Pfannkoch C.M."/>
            <person name="Sitter C."/>
            <person name="Sutton G.G."/>
            <person name="Venter J.C."/>
            <person name="Wang Z."/>
            <person name="Woodage T."/>
            <person name="Zheng X.H."/>
            <person name="Zhong F."/>
        </authorList>
    </citation>
    <scope>NUCLEOTIDE SEQUENCE [LARGE SCALE GENOMIC DNA]</scope>
    <source>
        <strain>BN</strain>
        <strain evidence="3">Sprague-Dawley</strain>
    </source>
</reference>
<feature type="region of interest" description="Disordered" evidence="1">
    <location>
        <begin position="72"/>
        <end position="98"/>
    </location>
</feature>
<dbReference type="Proteomes" id="UP000234681">
    <property type="component" value="Chromosome 1"/>
</dbReference>
<dbReference type="AlphaFoldDB" id="A6KQK3"/>
<protein>
    <submittedName>
        <fullName evidence="2">RCG27468, isoform CRA_d</fullName>
    </submittedName>
</protein>
<feature type="region of interest" description="Disordered" evidence="1">
    <location>
        <begin position="1"/>
        <end position="33"/>
    </location>
</feature>
<sequence>MEPSSFQPRPQVKLQTPEAGSETTPGATQELPLDLQMKEETELMENPELLESEPLSAAQEAAATLLPKVAQGHGIALDQTSPHSDTEPDVPPWSEDPMPLWHEEVEGILSPVTLVDTSSLQYPLTQTHPVVHYA</sequence>
<evidence type="ECO:0000313" key="2">
    <source>
        <dbReference type="EMBL" id="EDL75754.1"/>
    </source>
</evidence>